<proteinExistence type="predicted"/>
<keyword evidence="1" id="KW-0472">Membrane</keyword>
<evidence type="ECO:0000313" key="5">
    <source>
        <dbReference type="Proteomes" id="UP000078555"/>
    </source>
</evidence>
<accession>A0A1A8YMP0</accession>
<organism evidence="2 5">
    <name type="scientific">Plasmodium ovale wallikeri</name>
    <dbReference type="NCBI Taxonomy" id="864142"/>
    <lineage>
        <taxon>Eukaryota</taxon>
        <taxon>Sar</taxon>
        <taxon>Alveolata</taxon>
        <taxon>Apicomplexa</taxon>
        <taxon>Aconoidasida</taxon>
        <taxon>Haemosporida</taxon>
        <taxon>Plasmodiidae</taxon>
        <taxon>Plasmodium</taxon>
        <taxon>Plasmodium (Plasmodium)</taxon>
    </lineage>
</organism>
<feature type="transmembrane region" description="Helical" evidence="1">
    <location>
        <begin position="34"/>
        <end position="54"/>
    </location>
</feature>
<keyword evidence="1" id="KW-1133">Transmembrane helix</keyword>
<gene>
    <name evidence="2" type="ORF">POVWA1_013730</name>
    <name evidence="3" type="ORF">POVWA2_051460</name>
</gene>
<dbReference type="AlphaFoldDB" id="A0A1A8YMP0"/>
<reference evidence="4 5" key="2">
    <citation type="submission" date="2016-05" db="EMBL/GenBank/DDBJ databases">
        <authorList>
            <person name="Naeem Raeece"/>
        </authorList>
    </citation>
    <scope>NUCLEOTIDE SEQUENCE [LARGE SCALE GENOMIC DNA]</scope>
</reference>
<reference evidence="2" key="1">
    <citation type="submission" date="2016-05" db="EMBL/GenBank/DDBJ databases">
        <authorList>
            <person name="Lavstsen T."/>
            <person name="Jespersen J.S."/>
        </authorList>
    </citation>
    <scope>NUCLEOTIDE SEQUENCE [LARGE SCALE GENOMIC DNA]</scope>
</reference>
<keyword evidence="1" id="KW-0812">Transmembrane</keyword>
<dbReference type="Proteomes" id="UP000078555">
    <property type="component" value="Unassembled WGS sequence"/>
</dbReference>
<evidence type="ECO:0000313" key="2">
    <source>
        <dbReference type="EMBL" id="SBT32782.1"/>
    </source>
</evidence>
<sequence>MPNEAESVKTTPCKLLINVSGEVLLPRISTSPCVLHRFMYHCLISAVCFFIYLFRCSHFAEATQISEE</sequence>
<evidence type="ECO:0000313" key="3">
    <source>
        <dbReference type="EMBL" id="SBT46191.1"/>
    </source>
</evidence>
<evidence type="ECO:0000313" key="4">
    <source>
        <dbReference type="Proteomes" id="UP000078550"/>
    </source>
</evidence>
<dbReference type="Proteomes" id="UP000078550">
    <property type="component" value="Unassembled WGS sequence"/>
</dbReference>
<keyword evidence="5" id="KW-1185">Reference proteome</keyword>
<protein>
    <submittedName>
        <fullName evidence="2">Uncharacterized protein</fullName>
    </submittedName>
</protein>
<dbReference type="EMBL" id="FLRD01000043">
    <property type="protein sequence ID" value="SBT32782.1"/>
    <property type="molecule type" value="Genomic_DNA"/>
</dbReference>
<name>A0A1A8YMP0_PLAOA</name>
<evidence type="ECO:0000256" key="1">
    <source>
        <dbReference type="SAM" id="Phobius"/>
    </source>
</evidence>
<dbReference type="EMBL" id="FLRE01000182">
    <property type="protein sequence ID" value="SBT46191.1"/>
    <property type="molecule type" value="Genomic_DNA"/>
</dbReference>